<dbReference type="EMBL" id="RWGY01000031">
    <property type="protein sequence ID" value="TVU14381.1"/>
    <property type="molecule type" value="Genomic_DNA"/>
</dbReference>
<dbReference type="Gramene" id="TVU14381">
    <property type="protein sequence ID" value="TVU14381"/>
    <property type="gene ID" value="EJB05_37845"/>
</dbReference>
<dbReference type="PANTHER" id="PTHR34223">
    <property type="entry name" value="OS11G0201299 PROTEIN"/>
    <property type="match status" value="1"/>
</dbReference>
<feature type="non-terminal residue" evidence="1">
    <location>
        <position position="1"/>
    </location>
</feature>
<evidence type="ECO:0000313" key="2">
    <source>
        <dbReference type="Proteomes" id="UP000324897"/>
    </source>
</evidence>
<dbReference type="SUPFAM" id="SSF52047">
    <property type="entry name" value="RNI-like"/>
    <property type="match status" value="1"/>
</dbReference>
<gene>
    <name evidence="1" type="ORF">EJB05_37845</name>
</gene>
<dbReference type="Gene3D" id="3.80.10.10">
    <property type="entry name" value="Ribonuclease Inhibitor"/>
    <property type="match status" value="1"/>
</dbReference>
<protein>
    <recommendedName>
        <fullName evidence="3">FBD domain-containing protein</fullName>
    </recommendedName>
</protein>
<proteinExistence type="predicted"/>
<name>A0A5J9TUP6_9POAL</name>
<evidence type="ECO:0000313" key="1">
    <source>
        <dbReference type="EMBL" id="TVU14381.1"/>
    </source>
</evidence>
<evidence type="ECO:0008006" key="3">
    <source>
        <dbReference type="Google" id="ProtNLM"/>
    </source>
</evidence>
<dbReference type="OrthoDB" id="612216at2759"/>
<keyword evidence="2" id="KW-1185">Reference proteome</keyword>
<dbReference type="AlphaFoldDB" id="A0A5J9TUP6"/>
<reference evidence="1 2" key="1">
    <citation type="journal article" date="2019" name="Sci. Rep.">
        <title>A high-quality genome of Eragrostis curvula grass provides insights into Poaceae evolution and supports new strategies to enhance forage quality.</title>
        <authorList>
            <person name="Carballo J."/>
            <person name="Santos B.A.C.M."/>
            <person name="Zappacosta D."/>
            <person name="Garbus I."/>
            <person name="Selva J.P."/>
            <person name="Gallo C.A."/>
            <person name="Diaz A."/>
            <person name="Albertini E."/>
            <person name="Caccamo M."/>
            <person name="Echenique V."/>
        </authorList>
    </citation>
    <scope>NUCLEOTIDE SEQUENCE [LARGE SCALE GENOMIC DNA]</scope>
    <source>
        <strain evidence="2">cv. Victoria</strain>
        <tissue evidence="1">Leaf</tissue>
    </source>
</reference>
<comment type="caution">
    <text evidence="1">The sequence shown here is derived from an EMBL/GenBank/DDBJ whole genome shotgun (WGS) entry which is preliminary data.</text>
</comment>
<dbReference type="PANTHER" id="PTHR34223:SF99">
    <property type="entry name" value="OS04G0440200 PROTEIN"/>
    <property type="match status" value="1"/>
</dbReference>
<dbReference type="Proteomes" id="UP000324897">
    <property type="component" value="Unassembled WGS sequence"/>
</dbReference>
<dbReference type="InterPro" id="IPR053197">
    <property type="entry name" value="F-box_SCFL_complex_component"/>
</dbReference>
<accession>A0A5J9TUP6</accession>
<dbReference type="InterPro" id="IPR032675">
    <property type="entry name" value="LRR_dom_sf"/>
</dbReference>
<sequence>MLSPRWRHLWRSAPCLDIDHREFVVPGSCVYDYRAEDVAWAKLEEFTYNLLMDHDAPVLERFRLHVGTRRDDADVHRWVRRGIKYRPAVLEITLATGTVFNLPPLGPAPSCRLRSLRLCGVSLDGGFADHLRTRCPVLEDLELKRCNCSFQEIVSTTMKSLVIDSDGRRFTGRQLVVTVPALASIRLSFLGCTKPQSFVLNGAADSLLHASIGECFLDKSLYTLLGSMCNVRTLEFWGLWNCSKELLEYRKKVFAKLHNLTTLLLGQCNMRNEFGILRFFLENVPSLEKVTLHLQASRLSEARPAHLAAL</sequence>
<organism evidence="1 2">
    <name type="scientific">Eragrostis curvula</name>
    <name type="common">weeping love grass</name>
    <dbReference type="NCBI Taxonomy" id="38414"/>
    <lineage>
        <taxon>Eukaryota</taxon>
        <taxon>Viridiplantae</taxon>
        <taxon>Streptophyta</taxon>
        <taxon>Embryophyta</taxon>
        <taxon>Tracheophyta</taxon>
        <taxon>Spermatophyta</taxon>
        <taxon>Magnoliopsida</taxon>
        <taxon>Liliopsida</taxon>
        <taxon>Poales</taxon>
        <taxon>Poaceae</taxon>
        <taxon>PACMAD clade</taxon>
        <taxon>Chloridoideae</taxon>
        <taxon>Eragrostideae</taxon>
        <taxon>Eragrostidinae</taxon>
        <taxon>Eragrostis</taxon>
    </lineage>
</organism>